<feature type="non-terminal residue" evidence="1">
    <location>
        <position position="1"/>
    </location>
</feature>
<gene>
    <name evidence="1" type="ordered locus">Os05g0414800</name>
    <name evidence="1" type="ORF">OSNPB_050414800</name>
</gene>
<proteinExistence type="predicted"/>
<keyword evidence="2" id="KW-1185">Reference proteome</keyword>
<dbReference type="InParanoid" id="A0A0P0WM99"/>
<evidence type="ECO:0000313" key="1">
    <source>
        <dbReference type="EMBL" id="BAS94030.1"/>
    </source>
</evidence>
<dbReference type="PaxDb" id="39947-A0A0P0WM99"/>
<reference evidence="1 2" key="2">
    <citation type="journal article" date="2013" name="Plant Cell Physiol.">
        <title>Rice Annotation Project Database (RAP-DB): an integrative and interactive database for rice genomics.</title>
        <authorList>
            <person name="Sakai H."/>
            <person name="Lee S.S."/>
            <person name="Tanaka T."/>
            <person name="Numa H."/>
            <person name="Kim J."/>
            <person name="Kawahara Y."/>
            <person name="Wakimoto H."/>
            <person name="Yang C.C."/>
            <person name="Iwamoto M."/>
            <person name="Abe T."/>
            <person name="Yamada Y."/>
            <person name="Muto A."/>
            <person name="Inokuchi H."/>
            <person name="Ikemura T."/>
            <person name="Matsumoto T."/>
            <person name="Sasaki T."/>
            <person name="Itoh T."/>
        </authorList>
    </citation>
    <scope>NUCLEOTIDE SEQUENCE [LARGE SCALE GENOMIC DNA]</scope>
    <source>
        <strain evidence="2">cv. Nipponbare</strain>
    </source>
</reference>
<dbReference type="SMR" id="A0A0P0WM99"/>
<dbReference type="EMBL" id="AP014961">
    <property type="protein sequence ID" value="BAS94030.1"/>
    <property type="molecule type" value="Genomic_DNA"/>
</dbReference>
<reference evidence="2" key="1">
    <citation type="journal article" date="2005" name="Nature">
        <title>The map-based sequence of the rice genome.</title>
        <authorList>
            <consortium name="International rice genome sequencing project (IRGSP)"/>
            <person name="Matsumoto T."/>
            <person name="Wu J."/>
            <person name="Kanamori H."/>
            <person name="Katayose Y."/>
            <person name="Fujisawa M."/>
            <person name="Namiki N."/>
            <person name="Mizuno H."/>
            <person name="Yamamoto K."/>
            <person name="Antonio B.A."/>
            <person name="Baba T."/>
            <person name="Sakata K."/>
            <person name="Nagamura Y."/>
            <person name="Aoki H."/>
            <person name="Arikawa K."/>
            <person name="Arita K."/>
            <person name="Bito T."/>
            <person name="Chiden Y."/>
            <person name="Fujitsuka N."/>
            <person name="Fukunaka R."/>
            <person name="Hamada M."/>
            <person name="Harada C."/>
            <person name="Hayashi A."/>
            <person name="Hijishita S."/>
            <person name="Honda M."/>
            <person name="Hosokawa S."/>
            <person name="Ichikawa Y."/>
            <person name="Idonuma A."/>
            <person name="Iijima M."/>
            <person name="Ikeda M."/>
            <person name="Ikeno M."/>
            <person name="Ito K."/>
            <person name="Ito S."/>
            <person name="Ito T."/>
            <person name="Ito Y."/>
            <person name="Ito Y."/>
            <person name="Iwabuchi A."/>
            <person name="Kamiya K."/>
            <person name="Karasawa W."/>
            <person name="Kurita K."/>
            <person name="Katagiri S."/>
            <person name="Kikuta A."/>
            <person name="Kobayashi H."/>
            <person name="Kobayashi N."/>
            <person name="Machita K."/>
            <person name="Maehara T."/>
            <person name="Masukawa M."/>
            <person name="Mizubayashi T."/>
            <person name="Mukai Y."/>
            <person name="Nagasaki H."/>
            <person name="Nagata Y."/>
            <person name="Naito S."/>
            <person name="Nakashima M."/>
            <person name="Nakama Y."/>
            <person name="Nakamichi Y."/>
            <person name="Nakamura M."/>
            <person name="Meguro A."/>
            <person name="Negishi M."/>
            <person name="Ohta I."/>
            <person name="Ohta T."/>
            <person name="Okamoto M."/>
            <person name="Ono N."/>
            <person name="Saji S."/>
            <person name="Sakaguchi M."/>
            <person name="Sakai K."/>
            <person name="Shibata M."/>
            <person name="Shimokawa T."/>
            <person name="Song J."/>
            <person name="Takazaki Y."/>
            <person name="Terasawa K."/>
            <person name="Tsugane M."/>
            <person name="Tsuji K."/>
            <person name="Ueda S."/>
            <person name="Waki K."/>
            <person name="Yamagata H."/>
            <person name="Yamamoto M."/>
            <person name="Yamamoto S."/>
            <person name="Yamane H."/>
            <person name="Yoshiki S."/>
            <person name="Yoshihara R."/>
            <person name="Yukawa K."/>
            <person name="Zhong H."/>
            <person name="Yano M."/>
            <person name="Yuan Q."/>
            <person name="Ouyang S."/>
            <person name="Liu J."/>
            <person name="Jones K.M."/>
            <person name="Gansberger K."/>
            <person name="Moffat K."/>
            <person name="Hill J."/>
            <person name="Bera J."/>
            <person name="Fadrosh D."/>
            <person name="Jin S."/>
            <person name="Johri S."/>
            <person name="Kim M."/>
            <person name="Overton L."/>
            <person name="Reardon M."/>
            <person name="Tsitrin T."/>
            <person name="Vuong H."/>
            <person name="Weaver B."/>
            <person name="Ciecko A."/>
            <person name="Tallon L."/>
            <person name="Jackson J."/>
            <person name="Pai G."/>
            <person name="Aken S.V."/>
            <person name="Utterback T."/>
            <person name="Reidmuller S."/>
            <person name="Feldblyum T."/>
            <person name="Hsiao J."/>
            <person name="Zismann V."/>
            <person name="Iobst S."/>
            <person name="de Vazeille A.R."/>
            <person name="Buell C.R."/>
            <person name="Ying K."/>
            <person name="Li Y."/>
            <person name="Lu T."/>
            <person name="Huang Y."/>
            <person name="Zhao Q."/>
            <person name="Feng Q."/>
            <person name="Zhang L."/>
            <person name="Zhu J."/>
            <person name="Weng Q."/>
            <person name="Mu J."/>
            <person name="Lu Y."/>
            <person name="Fan D."/>
            <person name="Liu Y."/>
            <person name="Guan J."/>
            <person name="Zhang Y."/>
            <person name="Yu S."/>
            <person name="Liu X."/>
            <person name="Zhang Y."/>
            <person name="Hong G."/>
            <person name="Han B."/>
            <person name="Choisne N."/>
            <person name="Demange N."/>
            <person name="Orjeda G."/>
            <person name="Samain S."/>
            <person name="Cattolico L."/>
            <person name="Pelletier E."/>
            <person name="Couloux A."/>
            <person name="Segurens B."/>
            <person name="Wincker P."/>
            <person name="D'Hont A."/>
            <person name="Scarpelli C."/>
            <person name="Weissenbach J."/>
            <person name="Salanoubat M."/>
            <person name="Quetier F."/>
            <person name="Yu Y."/>
            <person name="Kim H.R."/>
            <person name="Rambo T."/>
            <person name="Currie J."/>
            <person name="Collura K."/>
            <person name="Luo M."/>
            <person name="Yang T."/>
            <person name="Ammiraju J.S.S."/>
            <person name="Engler F."/>
            <person name="Soderlund C."/>
            <person name="Wing R.A."/>
            <person name="Palmer L.E."/>
            <person name="de la Bastide M."/>
            <person name="Spiegel L."/>
            <person name="Nascimento L."/>
            <person name="Zutavern T."/>
            <person name="O'Shaughnessy A."/>
            <person name="Dike S."/>
            <person name="Dedhia N."/>
            <person name="Preston R."/>
            <person name="Balija V."/>
            <person name="McCombie W.R."/>
            <person name="Chow T."/>
            <person name="Chen H."/>
            <person name="Chung M."/>
            <person name="Chen C."/>
            <person name="Shaw J."/>
            <person name="Wu H."/>
            <person name="Hsiao K."/>
            <person name="Chao Y."/>
            <person name="Chu M."/>
            <person name="Cheng C."/>
            <person name="Hour A."/>
            <person name="Lee P."/>
            <person name="Lin S."/>
            <person name="Lin Y."/>
            <person name="Liou J."/>
            <person name="Liu S."/>
            <person name="Hsing Y."/>
            <person name="Raghuvanshi S."/>
            <person name="Mohanty A."/>
            <person name="Bharti A.K."/>
            <person name="Gaur A."/>
            <person name="Gupta V."/>
            <person name="Kumar D."/>
            <person name="Ravi V."/>
            <person name="Vij S."/>
            <person name="Kapur A."/>
            <person name="Khurana P."/>
            <person name="Khurana P."/>
            <person name="Khurana J.P."/>
            <person name="Tyagi A.K."/>
            <person name="Gaikwad K."/>
            <person name="Singh A."/>
            <person name="Dalal V."/>
            <person name="Srivastava S."/>
            <person name="Dixit A."/>
            <person name="Pal A.K."/>
            <person name="Ghazi I.A."/>
            <person name="Yadav M."/>
            <person name="Pandit A."/>
            <person name="Bhargava A."/>
            <person name="Sureshbabu K."/>
            <person name="Batra K."/>
            <person name="Sharma T.R."/>
            <person name="Mohapatra T."/>
            <person name="Singh N.K."/>
            <person name="Messing J."/>
            <person name="Nelson A.B."/>
            <person name="Fuks G."/>
            <person name="Kavchok S."/>
            <person name="Keizer G."/>
            <person name="Linton E."/>
            <person name="Llaca V."/>
            <person name="Song R."/>
            <person name="Tanyolac B."/>
            <person name="Young S."/>
            <person name="Ho-Il K."/>
            <person name="Hahn J.H."/>
            <person name="Sangsakoo G."/>
            <person name="Vanavichit A."/>
            <person name="de Mattos Luiz.A.T."/>
            <person name="Zimmer P.D."/>
            <person name="Malone G."/>
            <person name="Dellagostin O."/>
            <person name="de Oliveira A.C."/>
            <person name="Bevan M."/>
            <person name="Bancroft I."/>
            <person name="Minx P."/>
            <person name="Cordum H."/>
            <person name="Wilson R."/>
            <person name="Cheng Z."/>
            <person name="Jin W."/>
            <person name="Jiang J."/>
            <person name="Leong S.A."/>
            <person name="Iwama H."/>
            <person name="Gojobori T."/>
            <person name="Itoh T."/>
            <person name="Niimura Y."/>
            <person name="Fujii Y."/>
            <person name="Habara T."/>
            <person name="Sakai H."/>
            <person name="Sato Y."/>
            <person name="Wilson G."/>
            <person name="Kumar K."/>
            <person name="McCouch S."/>
            <person name="Juretic N."/>
            <person name="Hoen D."/>
            <person name="Wright S."/>
            <person name="Bruskiewich R."/>
            <person name="Bureau T."/>
            <person name="Miyao A."/>
            <person name="Hirochika H."/>
            <person name="Nishikawa T."/>
            <person name="Kadowaki K."/>
            <person name="Sugiura M."/>
            <person name="Burr B."/>
            <person name="Sasaki T."/>
        </authorList>
    </citation>
    <scope>NUCLEOTIDE SEQUENCE [LARGE SCALE GENOMIC DNA]</scope>
    <source>
        <strain evidence="2">cv. Nipponbare</strain>
    </source>
</reference>
<organism evidence="1 2">
    <name type="scientific">Oryza sativa subsp. japonica</name>
    <name type="common">Rice</name>
    <dbReference type="NCBI Taxonomy" id="39947"/>
    <lineage>
        <taxon>Eukaryota</taxon>
        <taxon>Viridiplantae</taxon>
        <taxon>Streptophyta</taxon>
        <taxon>Embryophyta</taxon>
        <taxon>Tracheophyta</taxon>
        <taxon>Spermatophyta</taxon>
        <taxon>Magnoliopsida</taxon>
        <taxon>Liliopsida</taxon>
        <taxon>Poales</taxon>
        <taxon>Poaceae</taxon>
        <taxon>BOP clade</taxon>
        <taxon>Oryzoideae</taxon>
        <taxon>Oryzeae</taxon>
        <taxon>Oryzinae</taxon>
        <taxon>Oryza</taxon>
        <taxon>Oryza sativa</taxon>
    </lineage>
</organism>
<name>A0A0P0WM99_ORYSJ</name>
<dbReference type="Gramene" id="Os05t0414800-01">
    <property type="protein sequence ID" value="Os05t0414800-01"/>
    <property type="gene ID" value="Os05g0414800"/>
</dbReference>
<reference evidence="1 2" key="3">
    <citation type="journal article" date="2013" name="Rice">
        <title>Improvement of the Oryza sativa Nipponbare reference genome using next generation sequence and optical map data.</title>
        <authorList>
            <person name="Kawahara Y."/>
            <person name="de la Bastide M."/>
            <person name="Hamilton J.P."/>
            <person name="Kanamori H."/>
            <person name="McCombie W.R."/>
            <person name="Ouyang S."/>
            <person name="Schwartz D.C."/>
            <person name="Tanaka T."/>
            <person name="Wu J."/>
            <person name="Zhou S."/>
            <person name="Childs K.L."/>
            <person name="Davidson R.M."/>
            <person name="Lin H."/>
            <person name="Quesada-Ocampo L."/>
            <person name="Vaillancourt B."/>
            <person name="Sakai H."/>
            <person name="Lee S.S."/>
            <person name="Kim J."/>
            <person name="Numa H."/>
            <person name="Itoh T."/>
            <person name="Buell C.R."/>
            <person name="Matsumoto T."/>
        </authorList>
    </citation>
    <scope>NUCLEOTIDE SEQUENCE [LARGE SCALE GENOMIC DNA]</scope>
    <source>
        <strain evidence="2">cv. Nipponbare</strain>
    </source>
</reference>
<dbReference type="Proteomes" id="UP000059680">
    <property type="component" value="Chromosome 5"/>
</dbReference>
<evidence type="ECO:0000313" key="2">
    <source>
        <dbReference type="Proteomes" id="UP000059680"/>
    </source>
</evidence>
<dbReference type="AlphaFoldDB" id="A0A0P0WM99"/>
<sequence>LTTVIFFFYLERTIGFQQPHACPRRRRRRHRHAELLQLLSPSPSCESATSILAGFTEEEADSPDPSASCCFALLYPPFA</sequence>
<accession>A0A0P0WM99</accession>
<protein>
    <submittedName>
        <fullName evidence="1">Os05g0414800 protein</fullName>
    </submittedName>
</protein>